<dbReference type="InterPro" id="IPR000845">
    <property type="entry name" value="Nucleoside_phosphorylase_d"/>
</dbReference>
<evidence type="ECO:0000256" key="6">
    <source>
        <dbReference type="ARBA" id="ARBA00048556"/>
    </source>
</evidence>
<dbReference type="InterPro" id="IPR011268">
    <property type="entry name" value="Purine_phosphorylase"/>
</dbReference>
<accession>A0A6A8M449</accession>
<evidence type="ECO:0000256" key="7">
    <source>
        <dbReference type="PIRNR" id="PIRNR000477"/>
    </source>
</evidence>
<evidence type="ECO:0000259" key="9">
    <source>
        <dbReference type="Pfam" id="PF01048"/>
    </source>
</evidence>
<evidence type="ECO:0000256" key="5">
    <source>
        <dbReference type="ARBA" id="ARBA00022679"/>
    </source>
</evidence>
<evidence type="ECO:0000256" key="1">
    <source>
        <dbReference type="ARBA" id="ARBA00002678"/>
    </source>
</evidence>
<dbReference type="Pfam" id="PF01048">
    <property type="entry name" value="PNP_UDP_1"/>
    <property type="match status" value="1"/>
</dbReference>
<keyword evidence="5 7" id="KW-0808">Transferase</keyword>
<name>A0A6A8M449_9FIRM</name>
<dbReference type="PIRSF" id="PIRSF000477">
    <property type="entry name" value="PurNPase"/>
    <property type="match status" value="1"/>
</dbReference>
<feature type="binding site" evidence="8">
    <location>
        <position position="223"/>
    </location>
    <ligand>
        <name>a purine D-ribonucleoside</name>
        <dbReference type="ChEBI" id="CHEBI:142355"/>
    </ligand>
</feature>
<dbReference type="GO" id="GO:0005737">
    <property type="term" value="C:cytoplasm"/>
    <property type="evidence" value="ECO:0007669"/>
    <property type="project" value="TreeGrafter"/>
</dbReference>
<dbReference type="GO" id="GO:0009116">
    <property type="term" value="P:nucleoside metabolic process"/>
    <property type="evidence" value="ECO:0007669"/>
    <property type="project" value="InterPro"/>
</dbReference>
<comment type="function">
    <text evidence="1">The purine nucleoside phosphorylases catalyze the phosphorolytic breakdown of the N-glycosidic bond in the beta-(deoxy)ribonucleoside molecules, with the formation of the corresponding free purine bases and pentose-1-phosphate. Cleaves guanosine, inosine, 2'-deoxyguanosine and 2'-deoxyinosine.</text>
</comment>
<feature type="binding site" evidence="8">
    <location>
        <begin position="111"/>
        <end position="113"/>
    </location>
    <ligand>
        <name>phosphate</name>
        <dbReference type="ChEBI" id="CHEBI:43474"/>
    </ligand>
</feature>
<feature type="binding site" evidence="8">
    <location>
        <position position="60"/>
    </location>
    <ligand>
        <name>phosphate</name>
        <dbReference type="ChEBI" id="CHEBI:43474"/>
    </ligand>
</feature>
<dbReference type="CDD" id="cd09009">
    <property type="entry name" value="PNP-EcPNPII_like"/>
    <property type="match status" value="1"/>
</dbReference>
<feature type="binding site" evidence="8">
    <location>
        <position position="143"/>
    </location>
    <ligand>
        <name>phosphate</name>
        <dbReference type="ChEBI" id="CHEBI:43474"/>
    </ligand>
</feature>
<dbReference type="NCBIfam" id="TIGR01697">
    <property type="entry name" value="PNPH-PUNA-XAPA"/>
    <property type="match status" value="1"/>
</dbReference>
<feature type="binding site" evidence="8">
    <location>
        <position position="265"/>
    </location>
    <ligand>
        <name>a purine D-ribonucleoside</name>
        <dbReference type="ChEBI" id="CHEBI:142355"/>
    </ligand>
</feature>
<dbReference type="UniPathway" id="UPA00606"/>
<protein>
    <recommendedName>
        <fullName evidence="7">Purine nucleoside phosphorylase</fullName>
        <ecNumber evidence="7">2.4.2.1</ecNumber>
    </recommendedName>
    <alternativeName>
        <fullName evidence="7">Inosine-guanosine phosphorylase</fullName>
    </alternativeName>
</protein>
<reference evidence="10" key="1">
    <citation type="submission" date="2019-09" db="EMBL/GenBank/DDBJ databases">
        <title>In-depth cultivation of the pig gut microbiome towards novel bacterial diversity and tailored functional studies.</title>
        <authorList>
            <person name="Wylensek D."/>
            <person name="Hitch T.C.A."/>
            <person name="Clavel T."/>
        </authorList>
    </citation>
    <scope>NUCLEOTIDE SEQUENCE</scope>
    <source>
        <strain evidence="10">RF-744-FAT-WT-3</strain>
    </source>
</reference>
<feature type="binding site" evidence="8">
    <location>
        <position position="91"/>
    </location>
    <ligand>
        <name>phosphate</name>
        <dbReference type="ChEBI" id="CHEBI:43474"/>
    </ligand>
</feature>
<dbReference type="Gene3D" id="3.40.50.1580">
    <property type="entry name" value="Nucleoside phosphorylase domain"/>
    <property type="match status" value="1"/>
</dbReference>
<gene>
    <name evidence="10" type="ORF">FYJ66_00405</name>
</gene>
<proteinExistence type="inferred from homology"/>
<feature type="binding site" evidence="8">
    <location>
        <position position="242"/>
    </location>
    <ligand>
        <name>phosphate</name>
        <dbReference type="ChEBI" id="CHEBI:43474"/>
    </ligand>
</feature>
<comment type="similarity">
    <text evidence="3 7">Belongs to the PNP/MTAP phosphorylase family.</text>
</comment>
<dbReference type="PANTHER" id="PTHR11904:SF9">
    <property type="entry name" value="PURINE NUCLEOSIDE PHOSPHORYLASE-RELATED"/>
    <property type="match status" value="1"/>
</dbReference>
<organism evidence="10">
    <name type="scientific">Baileyella intestinalis</name>
    <dbReference type="NCBI Taxonomy" id="2606709"/>
    <lineage>
        <taxon>Bacteria</taxon>
        <taxon>Bacillati</taxon>
        <taxon>Bacillota</taxon>
        <taxon>Clostridia</taxon>
        <taxon>Peptostreptococcales</taxon>
        <taxon>Anaerovoracaceae</taxon>
        <taxon>Baileyella</taxon>
    </lineage>
</organism>
<dbReference type="GO" id="GO:0004731">
    <property type="term" value="F:purine-nucleoside phosphorylase activity"/>
    <property type="evidence" value="ECO:0007669"/>
    <property type="project" value="UniProtKB-EC"/>
</dbReference>
<comment type="catalytic activity">
    <reaction evidence="6">
        <text>a purine 2'-deoxy-D-ribonucleoside + phosphate = a purine nucleobase + 2-deoxy-alpha-D-ribose 1-phosphate</text>
        <dbReference type="Rhea" id="RHEA:36431"/>
        <dbReference type="ChEBI" id="CHEBI:26386"/>
        <dbReference type="ChEBI" id="CHEBI:43474"/>
        <dbReference type="ChEBI" id="CHEBI:57259"/>
        <dbReference type="ChEBI" id="CHEBI:142361"/>
        <dbReference type="EC" id="2.4.2.1"/>
    </reaction>
</comment>
<dbReference type="NCBIfam" id="NF006054">
    <property type="entry name" value="PRK08202.1"/>
    <property type="match status" value="1"/>
</dbReference>
<dbReference type="SUPFAM" id="SSF53167">
    <property type="entry name" value="Purine and uridine phosphorylases"/>
    <property type="match status" value="1"/>
</dbReference>
<dbReference type="InterPro" id="IPR035994">
    <property type="entry name" value="Nucleoside_phosphorylase_sf"/>
</dbReference>
<comment type="pathway">
    <text evidence="2 7">Purine metabolism; purine nucleoside salvage.</text>
</comment>
<dbReference type="EMBL" id="VUNB01000001">
    <property type="protein sequence ID" value="MST68075.1"/>
    <property type="molecule type" value="Genomic_DNA"/>
</dbReference>
<dbReference type="AlphaFoldDB" id="A0A6A8M449"/>
<comment type="caution">
    <text evidence="10">The sequence shown here is derived from an EMBL/GenBank/DDBJ whole genome shotgun (WGS) entry which is preliminary data.</text>
</comment>
<evidence type="ECO:0000256" key="4">
    <source>
        <dbReference type="ARBA" id="ARBA00022676"/>
    </source>
</evidence>
<evidence type="ECO:0000256" key="2">
    <source>
        <dbReference type="ARBA" id="ARBA00005058"/>
    </source>
</evidence>
<keyword evidence="4 7" id="KW-0328">Glycosyltransferase</keyword>
<dbReference type="PANTHER" id="PTHR11904">
    <property type="entry name" value="METHYLTHIOADENOSINE/PURINE NUCLEOSIDE PHOSPHORYLASE"/>
    <property type="match status" value="1"/>
</dbReference>
<feature type="domain" description="Nucleoside phosphorylase" evidence="9">
    <location>
        <begin position="55"/>
        <end position="299"/>
    </location>
</feature>
<evidence type="ECO:0000256" key="3">
    <source>
        <dbReference type="ARBA" id="ARBA00006751"/>
    </source>
</evidence>
<evidence type="ECO:0000313" key="10">
    <source>
        <dbReference type="EMBL" id="MST68075.1"/>
    </source>
</evidence>
<sequence>MVTESTEFAEEKLNEARARRLADLVASGTAEEQVEVIKKAADFLMEKGIQRPEVIVTLGSGCGSYGDTIVNPVRISYEDIPGFPVSTAPGHRGQLIYGEKNGKKVACLSGRWHFYEGYNMKTIIFPLRVLARLGATRYVLTNASGWINESYEPGHAMLITDHINMSGQNPLTGPNIDEIGCRFPDMSKAYTPELREKVFREAEASGIQVYQGVYAMMPGPSFETPAEIRMLRTLGADAVGMSSVPEAIGAAHAGLELIGISCLANPAAGMGSQPLLEQDVIDASNRLSADLQKLIDIAVNA</sequence>
<evidence type="ECO:0000256" key="8">
    <source>
        <dbReference type="PIRSR" id="PIRSR000477-2"/>
    </source>
</evidence>
<dbReference type="EC" id="2.4.2.1" evidence="7"/>